<dbReference type="RefSeq" id="YP_009951652.1">
    <property type="nucleotide sequence ID" value="NC_051603.1"/>
</dbReference>
<evidence type="ECO:0000313" key="1">
    <source>
        <dbReference type="EMBL" id="QIG61593.1"/>
    </source>
</evidence>
<sequence length="101" mass="10866">MLTHIQPTCLDTYMTATTTSTEGATMQNLTARNLAGVAWVEDGRRAEFASASRMWGVTDGAGRWLSFDGVAPYSPRGGRRAAVEVASTIVDDGTLRWVAEV</sequence>
<protein>
    <submittedName>
        <fullName evidence="1">Uncharacterized protein</fullName>
    </submittedName>
</protein>
<reference evidence="1 2" key="1">
    <citation type="submission" date="2020-01" db="EMBL/GenBank/DDBJ databases">
        <authorList>
            <person name="Siegel J."/>
            <person name="Joseph G."/>
            <person name="McLean J."/>
            <person name="Kistle A.K."/>
            <person name="Garlena R.A."/>
            <person name="Russell D.A."/>
            <person name="Pope W.H."/>
            <person name="Jacobs-Sera D."/>
            <person name="Hatfull G.F."/>
        </authorList>
    </citation>
    <scope>NUCLEOTIDE SEQUENCE [LARGE SCALE GENOMIC DNA]</scope>
</reference>
<organism evidence="1 2">
    <name type="scientific">Mycobacterium phage Ximenita</name>
    <dbReference type="NCBI Taxonomy" id="2708633"/>
    <lineage>
        <taxon>Viruses</taxon>
        <taxon>Duplodnaviria</taxon>
        <taxon>Heunggongvirae</taxon>
        <taxon>Uroviricota</taxon>
        <taxon>Caudoviricetes</taxon>
        <taxon>Weiservirinae</taxon>
        <taxon>Unicornvirus</taxon>
        <taxon>Unicornvirus ximenita</taxon>
    </lineage>
</organism>
<name>A0A6G6XSX3_9CAUD</name>
<dbReference type="KEGG" id="vg:60323090"/>
<evidence type="ECO:0000313" key="2">
    <source>
        <dbReference type="Proteomes" id="UP000502112"/>
    </source>
</evidence>
<proteinExistence type="predicted"/>
<keyword evidence="2" id="KW-1185">Reference proteome</keyword>
<dbReference type="GeneID" id="60323090"/>
<dbReference type="EMBL" id="MN945901">
    <property type="protein sequence ID" value="QIG61593.1"/>
    <property type="molecule type" value="Genomic_DNA"/>
</dbReference>
<accession>A0A6G6XSX3</accession>
<dbReference type="Proteomes" id="UP000502112">
    <property type="component" value="Segment"/>
</dbReference>
<gene>
    <name evidence="1" type="primary">85</name>
    <name evidence="1" type="ORF">SEA_XIMENITA_85</name>
</gene>